<sequence length="161" mass="17144">MRPPVGRSLASTGQCPVPAVPGTRSGSAAPHYLRDSALTVDEAEARLTLDWHALLRHQTFYKAVYRPAVLRANRLSPSVALPPALKFHALRHTYASLCVAAGIPPLEIARFMGHAKVTTTLSVYAHLFTDDHADAMAALGAMGQPTAERGNVVRLRSGAAG</sequence>
<dbReference type="Gene3D" id="1.10.443.10">
    <property type="entry name" value="Intergrase catalytic core"/>
    <property type="match status" value="1"/>
</dbReference>
<keyword evidence="1" id="KW-0233">DNA recombination</keyword>
<dbReference type="Proteomes" id="UP000249091">
    <property type="component" value="Chromosome 1"/>
</dbReference>
<organism evidence="4 5">
    <name type="scientific">Rhodococcus coprophilus</name>
    <dbReference type="NCBI Taxonomy" id="38310"/>
    <lineage>
        <taxon>Bacteria</taxon>
        <taxon>Bacillati</taxon>
        <taxon>Actinomycetota</taxon>
        <taxon>Actinomycetes</taxon>
        <taxon>Mycobacteriales</taxon>
        <taxon>Nocardiaceae</taxon>
        <taxon>Rhodococcus</taxon>
    </lineage>
</organism>
<dbReference type="STRING" id="1219011.GCA_001895045_03540"/>
<dbReference type="InterPro" id="IPR013762">
    <property type="entry name" value="Integrase-like_cat_sf"/>
</dbReference>
<dbReference type="GO" id="GO:0015074">
    <property type="term" value="P:DNA integration"/>
    <property type="evidence" value="ECO:0007669"/>
    <property type="project" value="InterPro"/>
</dbReference>
<feature type="domain" description="Tyr recombinase" evidence="3">
    <location>
        <begin position="1"/>
        <end position="138"/>
    </location>
</feature>
<keyword evidence="5" id="KW-1185">Reference proteome</keyword>
<dbReference type="GO" id="GO:0003677">
    <property type="term" value="F:DNA binding"/>
    <property type="evidence" value="ECO:0007669"/>
    <property type="project" value="InterPro"/>
</dbReference>
<feature type="region of interest" description="Disordered" evidence="2">
    <location>
        <begin position="1"/>
        <end position="28"/>
    </location>
</feature>
<name>A0A2X4U803_9NOCA</name>
<dbReference type="InterPro" id="IPR011010">
    <property type="entry name" value="DNA_brk_join_enz"/>
</dbReference>
<dbReference type="KEGG" id="rcr:NCTC10994_03192"/>
<evidence type="ECO:0000259" key="3">
    <source>
        <dbReference type="PROSITE" id="PS51898"/>
    </source>
</evidence>
<reference evidence="4 5" key="1">
    <citation type="submission" date="2018-06" db="EMBL/GenBank/DDBJ databases">
        <authorList>
            <consortium name="Pathogen Informatics"/>
            <person name="Doyle S."/>
        </authorList>
    </citation>
    <scope>NUCLEOTIDE SEQUENCE [LARGE SCALE GENOMIC DNA]</scope>
    <source>
        <strain evidence="4 5">NCTC10994</strain>
    </source>
</reference>
<dbReference type="InterPro" id="IPR002104">
    <property type="entry name" value="Integrase_catalytic"/>
</dbReference>
<evidence type="ECO:0000313" key="5">
    <source>
        <dbReference type="Proteomes" id="UP000249091"/>
    </source>
</evidence>
<gene>
    <name evidence="4" type="ORF">NCTC10994_03192</name>
</gene>
<proteinExistence type="predicted"/>
<dbReference type="SUPFAM" id="SSF56349">
    <property type="entry name" value="DNA breaking-rejoining enzymes"/>
    <property type="match status" value="1"/>
</dbReference>
<accession>A0A2X4U803</accession>
<protein>
    <submittedName>
        <fullName evidence="4">Phage integrase family protein</fullName>
    </submittedName>
</protein>
<dbReference type="PROSITE" id="PS51898">
    <property type="entry name" value="TYR_RECOMBINASE"/>
    <property type="match status" value="1"/>
</dbReference>
<dbReference type="GO" id="GO:0006310">
    <property type="term" value="P:DNA recombination"/>
    <property type="evidence" value="ECO:0007669"/>
    <property type="project" value="UniProtKB-KW"/>
</dbReference>
<dbReference type="Pfam" id="PF00589">
    <property type="entry name" value="Phage_integrase"/>
    <property type="match status" value="1"/>
</dbReference>
<dbReference type="EMBL" id="LS483468">
    <property type="protein sequence ID" value="SQI35936.1"/>
    <property type="molecule type" value="Genomic_DNA"/>
</dbReference>
<dbReference type="RefSeq" id="WP_397509566.1">
    <property type="nucleotide sequence ID" value="NZ_JBFALB010000006.1"/>
</dbReference>
<evidence type="ECO:0000313" key="4">
    <source>
        <dbReference type="EMBL" id="SQI35936.1"/>
    </source>
</evidence>
<dbReference type="AlphaFoldDB" id="A0A2X4U803"/>
<evidence type="ECO:0000256" key="2">
    <source>
        <dbReference type="SAM" id="MobiDB-lite"/>
    </source>
</evidence>
<evidence type="ECO:0000256" key="1">
    <source>
        <dbReference type="ARBA" id="ARBA00023172"/>
    </source>
</evidence>